<feature type="domain" description="CC" evidence="2">
    <location>
        <begin position="65"/>
        <end position="82"/>
    </location>
</feature>
<protein>
    <submittedName>
        <fullName evidence="3">CC domain-containing protein</fullName>
    </submittedName>
</protein>
<dbReference type="Pfam" id="PF04942">
    <property type="entry name" value="CC"/>
    <property type="match status" value="1"/>
</dbReference>
<organism evidence="3">
    <name type="scientific">Strongyloides stercoralis</name>
    <name type="common">Threadworm</name>
    <dbReference type="NCBI Taxonomy" id="6248"/>
    <lineage>
        <taxon>Eukaryota</taxon>
        <taxon>Metazoa</taxon>
        <taxon>Ecdysozoa</taxon>
        <taxon>Nematoda</taxon>
        <taxon>Chromadorea</taxon>
        <taxon>Rhabditida</taxon>
        <taxon>Tylenchina</taxon>
        <taxon>Panagrolaimomorpha</taxon>
        <taxon>Strongyloidoidea</taxon>
        <taxon>Strongyloididae</taxon>
        <taxon>Strongyloides</taxon>
    </lineage>
</organism>
<dbReference type="WBParaSite" id="SSTP_0001027300.1">
    <property type="protein sequence ID" value="SSTP_0001027300.1"/>
    <property type="gene ID" value="SSTP_0001027300"/>
</dbReference>
<dbReference type="InterPro" id="IPR007026">
    <property type="entry name" value="CC_domain"/>
</dbReference>
<sequence length="90" mass="9884">MFKFNIVFFASVFLIFAIYGISLPTNNSPIGPCLGDMCMEGYECKDNLCYPISLNDTNIKNSVSKTVGPCVNGACPDGYVCKEDSCYLEE</sequence>
<feature type="signal peptide" evidence="1">
    <location>
        <begin position="1"/>
        <end position="20"/>
    </location>
</feature>
<dbReference type="AlphaFoldDB" id="A0A0K0ELD0"/>
<evidence type="ECO:0000256" key="1">
    <source>
        <dbReference type="SAM" id="SignalP"/>
    </source>
</evidence>
<feature type="chain" id="PRO_5005328422" evidence="1">
    <location>
        <begin position="21"/>
        <end position="90"/>
    </location>
</feature>
<name>A0A0K0ELD0_STRER</name>
<keyword evidence="1" id="KW-0732">Signal</keyword>
<accession>A0A0K0ELD0</accession>
<proteinExistence type="predicted"/>
<evidence type="ECO:0000313" key="3">
    <source>
        <dbReference type="WBParaSite" id="SSTP_0001027300.1"/>
    </source>
</evidence>
<reference evidence="3" key="1">
    <citation type="submission" date="2015-08" db="UniProtKB">
        <authorList>
            <consortium name="WormBaseParasite"/>
        </authorList>
    </citation>
    <scope>IDENTIFICATION</scope>
</reference>
<evidence type="ECO:0000259" key="2">
    <source>
        <dbReference type="Pfam" id="PF04942"/>
    </source>
</evidence>